<organism evidence="2 3">
    <name type="scientific">Apiospora aurea</name>
    <dbReference type="NCBI Taxonomy" id="335848"/>
    <lineage>
        <taxon>Eukaryota</taxon>
        <taxon>Fungi</taxon>
        <taxon>Dikarya</taxon>
        <taxon>Ascomycota</taxon>
        <taxon>Pezizomycotina</taxon>
        <taxon>Sordariomycetes</taxon>
        <taxon>Xylariomycetidae</taxon>
        <taxon>Amphisphaeriales</taxon>
        <taxon>Apiosporaceae</taxon>
        <taxon>Apiospora</taxon>
    </lineage>
</organism>
<dbReference type="EMBL" id="JAQQWE010000006">
    <property type="protein sequence ID" value="KAK7948929.1"/>
    <property type="molecule type" value="Genomic_DNA"/>
</dbReference>
<feature type="compositionally biased region" description="Basic and acidic residues" evidence="1">
    <location>
        <begin position="468"/>
        <end position="480"/>
    </location>
</feature>
<feature type="region of interest" description="Disordered" evidence="1">
    <location>
        <begin position="297"/>
        <end position="320"/>
    </location>
</feature>
<feature type="compositionally biased region" description="Polar residues" evidence="1">
    <location>
        <begin position="58"/>
        <end position="70"/>
    </location>
</feature>
<evidence type="ECO:0000313" key="3">
    <source>
        <dbReference type="Proteomes" id="UP001391051"/>
    </source>
</evidence>
<reference evidence="2 3" key="1">
    <citation type="submission" date="2023-01" db="EMBL/GenBank/DDBJ databases">
        <title>Analysis of 21 Apiospora genomes using comparative genomics revels a genus with tremendous synthesis potential of carbohydrate active enzymes and secondary metabolites.</title>
        <authorList>
            <person name="Sorensen T."/>
        </authorList>
    </citation>
    <scope>NUCLEOTIDE SEQUENCE [LARGE SCALE GENOMIC DNA]</scope>
    <source>
        <strain evidence="2 3">CBS 24483</strain>
    </source>
</reference>
<feature type="compositionally biased region" description="Basic and acidic residues" evidence="1">
    <location>
        <begin position="518"/>
        <end position="540"/>
    </location>
</feature>
<feature type="region of interest" description="Disordered" evidence="1">
    <location>
        <begin position="24"/>
        <end position="72"/>
    </location>
</feature>
<dbReference type="Proteomes" id="UP001391051">
    <property type="component" value="Unassembled WGS sequence"/>
</dbReference>
<feature type="compositionally biased region" description="Basic and acidic residues" evidence="1">
    <location>
        <begin position="666"/>
        <end position="700"/>
    </location>
</feature>
<feature type="compositionally biased region" description="Low complexity" evidence="1">
    <location>
        <begin position="616"/>
        <end position="634"/>
    </location>
</feature>
<proteinExistence type="predicted"/>
<protein>
    <recommendedName>
        <fullName evidence="4">Carboxylesterase family protein</fullName>
    </recommendedName>
</protein>
<evidence type="ECO:0000256" key="1">
    <source>
        <dbReference type="SAM" id="MobiDB-lite"/>
    </source>
</evidence>
<feature type="compositionally biased region" description="Polar residues" evidence="1">
    <location>
        <begin position="576"/>
        <end position="586"/>
    </location>
</feature>
<feature type="region of interest" description="Disordered" evidence="1">
    <location>
        <begin position="362"/>
        <end position="716"/>
    </location>
</feature>
<name>A0ABR1Q945_9PEZI</name>
<sequence>MVSIQRPAMAPIALTGGRFDIFNDSSTDDDSSTSTVEGANVGPLGQSLTSPLRPLSVSDAQNRQSKSPTRVESLAAELKRLHLGNSPELYHYKGRPIHQAKLKGQPCANLIRPPIRRDTFERLETVPEVEQRDPPEPEAASVSAGTQHYIELPAHQFAKHPLALSARKLISVGEQVAKHRQGNFEWVLTVKVPVNPGSQDESDKTDSSKHSSVQTLLFGCNLLPSTGQSEKVESGKEIHQHTFTLLVTPLEGDQEPTVATPQKESHSPIAMAVGARPAVQGTPAKDVQHVPEVRIEEVPPPSNSKRGRTSVTAVRVTSNSPPRIEDSVAALDQLEDELEAFDQAAHFENIVSPISAKSATSPMQSLSAAAHHTPGSASKVDRSSPRPVSSATYRLKSAEPERSPRTRRSASMVYLDSPKLKEEEKPLVQATPKKSTNKGLASLQPPKPLTKSNKAPTLPTFELPGEAVARRLKEKREARLSMKATAEQAAVPAPSSVRRTKSARAPTVPKFELPGEAISRRKREEREARLKAQEEEERKRREFKARPIRSGTMPASIPRETITSRARQKGALAENVSKSTTTSPNKRASLVGGSLREPLSHVNNQSQPRGRHLTSEESTASSQARRATSSSTNSLGSKRGSVSIEEVQQQRLRGKDIYQQDNSYAQDREKERREREAMARLAREQAAEQSRLRSREWAEKQKRKRMTVGSVRDLVA</sequence>
<dbReference type="RefSeq" id="XP_066698435.1">
    <property type="nucleotide sequence ID" value="XM_066846037.1"/>
</dbReference>
<keyword evidence="3" id="KW-1185">Reference proteome</keyword>
<feature type="compositionally biased region" description="Polar residues" evidence="1">
    <location>
        <begin position="309"/>
        <end position="320"/>
    </location>
</feature>
<evidence type="ECO:0000313" key="2">
    <source>
        <dbReference type="EMBL" id="KAK7948929.1"/>
    </source>
</evidence>
<gene>
    <name evidence="2" type="ORF">PG986_009815</name>
</gene>
<dbReference type="GeneID" id="92079099"/>
<comment type="caution">
    <text evidence="2">The sequence shown here is derived from an EMBL/GenBank/DDBJ whole genome shotgun (WGS) entry which is preliminary data.</text>
</comment>
<accession>A0ABR1Q945</accession>
<evidence type="ECO:0008006" key="4">
    <source>
        <dbReference type="Google" id="ProtNLM"/>
    </source>
</evidence>